<feature type="transmembrane region" description="Helical" evidence="1">
    <location>
        <begin position="319"/>
        <end position="349"/>
    </location>
</feature>
<feature type="transmembrane region" description="Helical" evidence="1">
    <location>
        <begin position="67"/>
        <end position="93"/>
    </location>
</feature>
<keyword evidence="1" id="KW-0812">Transmembrane</keyword>
<keyword evidence="1" id="KW-1133">Transmembrane helix</keyword>
<dbReference type="RefSeq" id="WP_200234601.1">
    <property type="nucleotide sequence ID" value="NZ_NRRV01000008.1"/>
</dbReference>
<feature type="transmembrane region" description="Helical" evidence="1">
    <location>
        <begin position="281"/>
        <end position="307"/>
    </location>
</feature>
<organism evidence="2 3">
    <name type="scientific">Thiohalocapsa halophila</name>
    <dbReference type="NCBI Taxonomy" id="69359"/>
    <lineage>
        <taxon>Bacteria</taxon>
        <taxon>Pseudomonadati</taxon>
        <taxon>Pseudomonadota</taxon>
        <taxon>Gammaproteobacteria</taxon>
        <taxon>Chromatiales</taxon>
        <taxon>Chromatiaceae</taxon>
        <taxon>Thiohalocapsa</taxon>
    </lineage>
</organism>
<dbReference type="InterPro" id="IPR011470">
    <property type="entry name" value="DUF1576"/>
</dbReference>
<evidence type="ECO:0000313" key="2">
    <source>
        <dbReference type="EMBL" id="MBK1630092.1"/>
    </source>
</evidence>
<reference evidence="2 3" key="1">
    <citation type="journal article" date="2020" name="Microorganisms">
        <title>Osmotic Adaptation and Compatible Solute Biosynthesis of Phototrophic Bacteria as Revealed from Genome Analyses.</title>
        <authorList>
            <person name="Imhoff J.F."/>
            <person name="Rahn T."/>
            <person name="Kunzel S."/>
            <person name="Keller A."/>
            <person name="Neulinger S.C."/>
        </authorList>
    </citation>
    <scope>NUCLEOTIDE SEQUENCE [LARGE SCALE GENOMIC DNA]</scope>
    <source>
        <strain evidence="2 3">DSM 6210</strain>
    </source>
</reference>
<evidence type="ECO:0000256" key="1">
    <source>
        <dbReference type="SAM" id="Phobius"/>
    </source>
</evidence>
<feature type="transmembrane region" description="Helical" evidence="1">
    <location>
        <begin position="240"/>
        <end position="260"/>
    </location>
</feature>
<dbReference type="Proteomes" id="UP000748752">
    <property type="component" value="Unassembled WGS sequence"/>
</dbReference>
<proteinExistence type="predicted"/>
<gene>
    <name evidence="2" type="ORF">CKO31_04915</name>
</gene>
<feature type="transmembrane region" description="Helical" evidence="1">
    <location>
        <begin position="407"/>
        <end position="425"/>
    </location>
</feature>
<feature type="transmembrane region" description="Helical" evidence="1">
    <location>
        <begin position="172"/>
        <end position="194"/>
    </location>
</feature>
<comment type="caution">
    <text evidence="2">The sequence shown here is derived from an EMBL/GenBank/DDBJ whole genome shotgun (WGS) entry which is preliminary data.</text>
</comment>
<feature type="transmembrane region" description="Helical" evidence="1">
    <location>
        <begin position="201"/>
        <end position="220"/>
    </location>
</feature>
<accession>A0ABS1CDW6</accession>
<protein>
    <recommendedName>
        <fullName evidence="4">DUF1576 domain-containing protein</fullName>
    </recommendedName>
</protein>
<evidence type="ECO:0000313" key="3">
    <source>
        <dbReference type="Proteomes" id="UP000748752"/>
    </source>
</evidence>
<keyword evidence="3" id="KW-1185">Reference proteome</keyword>
<sequence length="441" mass="45070">MSANDASRASAPSATAQRSHQDHLILAIVGGYAAAFVAFGVVLDGPADVARGLVAILTSRDTLLTDYFGVGGIGGGLTSAGLLTLAVCGVYYLARARMTGAAVACLFLVLGFGLFGKNLLNVWFIAAGVWLYARFRGEPFAQHINTAFFGVALAPVVSEILFSSALTLTVSIPLATVTGVGIGFILAPAAAQLFKAHMGFALYNIGFTAGLVGTLVVALYKSYGFVPDPVFVWTTGNNLLLGSFIGVLFASLAVLGLALDRSAPRRLKELLRASGQAPSDFIALAGLGATLINMGLSGLLATGYILAVGGDLNGPVIGALLSVAGFAAFGKHILNILPIMAGVFLGTLLKPLGAADPSLQLAALFATNLAPIAGHFGWQWGIVAGFIHSSAALTVGGVHGGLNLYNNGFAAGIVASILAPVAFAIREGRQRRADTRAGSPD</sequence>
<dbReference type="EMBL" id="NRRV01000008">
    <property type="protein sequence ID" value="MBK1630092.1"/>
    <property type="molecule type" value="Genomic_DNA"/>
</dbReference>
<feature type="transmembrane region" description="Helical" evidence="1">
    <location>
        <begin position="361"/>
        <end position="387"/>
    </location>
</feature>
<dbReference type="Pfam" id="PF07613">
    <property type="entry name" value="DUF1576"/>
    <property type="match status" value="2"/>
</dbReference>
<feature type="transmembrane region" description="Helical" evidence="1">
    <location>
        <begin position="24"/>
        <end position="43"/>
    </location>
</feature>
<evidence type="ECO:0008006" key="4">
    <source>
        <dbReference type="Google" id="ProtNLM"/>
    </source>
</evidence>
<name>A0ABS1CDW6_9GAMM</name>
<keyword evidence="1" id="KW-0472">Membrane</keyword>